<evidence type="ECO:0000313" key="2">
    <source>
        <dbReference type="EMBL" id="OON71619.1"/>
    </source>
</evidence>
<gene>
    <name evidence="2" type="ORF">B1H18_33170</name>
</gene>
<protein>
    <submittedName>
        <fullName evidence="2">Uncharacterized protein</fullName>
    </submittedName>
</protein>
<dbReference type="STRING" id="83656.B1H18_33170"/>
<dbReference type="EMBL" id="MVFC01000052">
    <property type="protein sequence ID" value="OON71619.1"/>
    <property type="molecule type" value="Genomic_DNA"/>
</dbReference>
<evidence type="ECO:0000313" key="3">
    <source>
        <dbReference type="Proteomes" id="UP000190539"/>
    </source>
</evidence>
<dbReference type="Proteomes" id="UP000190539">
    <property type="component" value="Unassembled WGS sequence"/>
</dbReference>
<proteinExistence type="predicted"/>
<reference evidence="2 3" key="1">
    <citation type="submission" date="2017-02" db="EMBL/GenBank/DDBJ databases">
        <title>Draft Genome Sequence of Streptomyces tsukubaensis F601, a Producer of the immunosuppressant tacrolimus FK506.</title>
        <authorList>
            <person name="Zong G."/>
            <person name="Zhong C."/>
            <person name="Fu J."/>
            <person name="Qin R."/>
            <person name="Cao G."/>
        </authorList>
    </citation>
    <scope>NUCLEOTIDE SEQUENCE [LARGE SCALE GENOMIC DNA]</scope>
    <source>
        <strain evidence="2 3">F601</strain>
    </source>
</reference>
<organism evidence="2 3">
    <name type="scientific">Streptomyces tsukubensis</name>
    <dbReference type="NCBI Taxonomy" id="83656"/>
    <lineage>
        <taxon>Bacteria</taxon>
        <taxon>Bacillati</taxon>
        <taxon>Actinomycetota</taxon>
        <taxon>Actinomycetes</taxon>
        <taxon>Kitasatosporales</taxon>
        <taxon>Streptomycetaceae</taxon>
        <taxon>Streptomyces</taxon>
    </lineage>
</organism>
<evidence type="ECO:0000256" key="1">
    <source>
        <dbReference type="SAM" id="MobiDB-lite"/>
    </source>
</evidence>
<sequence>MAHRKQTTMRGALRREITGTIALLTDEDDFSAMRRYRSFTFDDHPTYLAEVEGLLKTLASQGKHTTVALFDPEEYAEFCTDTGIEPDAPDSRNRFTAALAATGATIPYGGQPLADLVPELVDEAVRHATVEFAGSLLTRAGDCASCGDDIGKAAFERASHLLVAVLHAAGPGAHHLVCSTTTEEETLLAALDTTTVTHDKFRIDETEALEFATVLAAGIATTSPAGLVMRTSIPGSQDRVRGWRLRGEALHPLTASEVFDAYCTDADSGDLISPEPGVEYCPAPALEPTRPSSDHRHGTH</sequence>
<accession>A0A1V3ZYX7</accession>
<name>A0A1V3ZYX7_9ACTN</name>
<dbReference type="OrthoDB" id="3428054at2"/>
<dbReference type="RefSeq" id="WP_077974188.1">
    <property type="nucleotide sequence ID" value="NZ_CP045178.1"/>
</dbReference>
<keyword evidence="3" id="KW-1185">Reference proteome</keyword>
<dbReference type="AlphaFoldDB" id="A0A1V3ZYX7"/>
<feature type="region of interest" description="Disordered" evidence="1">
    <location>
        <begin position="275"/>
        <end position="300"/>
    </location>
</feature>
<comment type="caution">
    <text evidence="2">The sequence shown here is derived from an EMBL/GenBank/DDBJ whole genome shotgun (WGS) entry which is preliminary data.</text>
</comment>